<protein>
    <recommendedName>
        <fullName evidence="4">Pre-toxin TG domain-containing protein</fullName>
    </recommendedName>
</protein>
<dbReference type="EMBL" id="BOSM01000012">
    <property type="protein sequence ID" value="GIP60783.1"/>
    <property type="molecule type" value="Genomic_DNA"/>
</dbReference>
<organism evidence="2 3">
    <name type="scientific">Paenibacillus woosongensis</name>
    <dbReference type="NCBI Taxonomy" id="307580"/>
    <lineage>
        <taxon>Bacteria</taxon>
        <taxon>Bacillati</taxon>
        <taxon>Bacillota</taxon>
        <taxon>Bacilli</taxon>
        <taxon>Bacillales</taxon>
        <taxon>Paenibacillaceae</taxon>
        <taxon>Paenibacillus</taxon>
    </lineage>
</organism>
<keyword evidence="3" id="KW-1185">Reference proteome</keyword>
<evidence type="ECO:0008006" key="4">
    <source>
        <dbReference type="Google" id="ProtNLM"/>
    </source>
</evidence>
<gene>
    <name evidence="2" type="ORF">J15TS10_45970</name>
</gene>
<comment type="caution">
    <text evidence="2">The sequence shown here is derived from an EMBL/GenBank/DDBJ whole genome shotgun (WGS) entry which is preliminary data.</text>
</comment>
<evidence type="ECO:0000313" key="2">
    <source>
        <dbReference type="EMBL" id="GIP60783.1"/>
    </source>
</evidence>
<reference evidence="2 3" key="1">
    <citation type="submission" date="2021-03" db="EMBL/GenBank/DDBJ databases">
        <title>Antimicrobial resistance genes in bacteria isolated from Japanese honey, and their potential for conferring macrolide and lincosamide resistance in the American foulbrood pathogen Paenibacillus larvae.</title>
        <authorList>
            <person name="Okamoto M."/>
            <person name="Kumagai M."/>
            <person name="Kanamori H."/>
            <person name="Takamatsu D."/>
        </authorList>
    </citation>
    <scope>NUCLEOTIDE SEQUENCE [LARGE SCALE GENOMIC DNA]</scope>
    <source>
        <strain evidence="2 3">J15TS10</strain>
    </source>
</reference>
<evidence type="ECO:0000256" key="1">
    <source>
        <dbReference type="SAM" id="MobiDB-lite"/>
    </source>
</evidence>
<feature type="compositionally biased region" description="Polar residues" evidence="1">
    <location>
        <begin position="573"/>
        <end position="583"/>
    </location>
</feature>
<name>A0ABQ4MY15_9BACL</name>
<accession>A0ABQ4MY15</accession>
<dbReference type="Proteomes" id="UP000681290">
    <property type="component" value="Unassembled WGS sequence"/>
</dbReference>
<evidence type="ECO:0000313" key="3">
    <source>
        <dbReference type="Proteomes" id="UP000681290"/>
    </source>
</evidence>
<dbReference type="RefSeq" id="WP_213594588.1">
    <property type="nucleotide sequence ID" value="NZ_BOSM01000012.1"/>
</dbReference>
<proteinExistence type="predicted"/>
<sequence>MNKVDPGRVGGLARDLERLERTMENGITGMSRELTRLISDVEAAYSDPSEHYVRSAAREASGLLREIGKLAERIDEQMRKKVQALRYAENTYIKAEKDSARATGVKKSATFTLKGTIQSWFQRFLEKGRQNVADPDGASSVESRPSLLQWIKGSLLELQDASLVQRLDPVKEDERIASLLQILDTGTAKEQAWAREELEAIASSFKEIARNQAAYKIYAIYNNELYMGYAHRSAQQQREQLAKLGVAEEWYKSGVSLAVFYKGSPLDACDYNPLKQNLSAMPKESELRMIIAAGMLNPFYREWAKLNYDSIAEAVRQAAERRREMQALFDEYNQTIPAEDIRNMQQYLKDMNIYQGEITGEYNQEFLIAVAGYQHIANTVSTMAAVRREWFGWEMFEVDGKITKELLDLARSERGSGMRNNPNLKTGGLTAAVTIVGVGDGIVSQLFEDVKDLAEFAVNSNPATLGFWTDTVPGYYAIGEAIATGELTIHDMRKLLGDAAAEEFVVPFQDIIELQPKVLSGKATYEESVKYGRAVTKAFFAITVVEGAARAGAKFSGKTVKELVKNVKEAAQTRPQASLTTPDGLTVPVRDMDMPKTEPQFSKSKPDSESGGGKMDSVEGAGKAIENALAKGSANTWEKFLAENPGKSIEEASRSYIKLIEEQSPWPEGFDITVHKTTLKPGDTFQMALDSTQPVTSPGNFATFDNIPNIDFVRNNLAVKSDWKVDCSKVVTYKVKEGVELPVIKGPVGPQIDLNADKYLPGGSNQIQMLLPRGTDKMDYLEVVSVRSIK</sequence>
<feature type="region of interest" description="Disordered" evidence="1">
    <location>
        <begin position="571"/>
        <end position="618"/>
    </location>
</feature>